<accession>A0A1G9D6S3</accession>
<evidence type="ECO:0000313" key="3">
    <source>
        <dbReference type="Proteomes" id="UP000198718"/>
    </source>
</evidence>
<proteinExistence type="predicted"/>
<keyword evidence="1" id="KW-0812">Transmembrane</keyword>
<keyword evidence="1" id="KW-0472">Membrane</keyword>
<keyword evidence="1" id="KW-1133">Transmembrane helix</keyword>
<dbReference type="EMBL" id="FNFP01000002">
    <property type="protein sequence ID" value="SDK59434.1"/>
    <property type="molecule type" value="Genomic_DNA"/>
</dbReference>
<evidence type="ECO:0000313" key="2">
    <source>
        <dbReference type="EMBL" id="SDK59434.1"/>
    </source>
</evidence>
<feature type="transmembrane region" description="Helical" evidence="1">
    <location>
        <begin position="12"/>
        <end position="32"/>
    </location>
</feature>
<dbReference type="RefSeq" id="WP_244269498.1">
    <property type="nucleotide sequence ID" value="NZ_FNFP01000002.1"/>
</dbReference>
<dbReference type="STRING" id="393762.SAMN05660472_01658"/>
<gene>
    <name evidence="2" type="ORF">SAMN05660472_01658</name>
</gene>
<dbReference type="Proteomes" id="UP000198718">
    <property type="component" value="Unassembled WGS sequence"/>
</dbReference>
<dbReference type="InterPro" id="IPR014197">
    <property type="entry name" value="Sporulation_prot_YunB"/>
</dbReference>
<protein>
    <submittedName>
        <fullName evidence="2">Sporulation protein YunB</fullName>
    </submittedName>
</protein>
<keyword evidence="3" id="KW-1185">Reference proteome</keyword>
<dbReference type="AlphaFoldDB" id="A0A1G9D6S3"/>
<dbReference type="Pfam" id="PF09560">
    <property type="entry name" value="Spore_YunB"/>
    <property type="match status" value="1"/>
</dbReference>
<sequence>MYIKKRKRHLKYKAYIFLVFVMMVATGTFLYIDNKIMPTVQAIGELKAQEITTKAINQSVSVVVKQEIKYEDLITVKEDDEGNITLMQANTMMMNKIASDVALTIQEHLKQIQTTAERIPLGNALGSQLLAQYGPKIKLTVTPLGMVDVNFGTEFEQSGINQTRHRIFLIVNTKVRVIIPFSSNTIEVTTYIPVAETVIVGRVPMNYIHVPKDQFLNITPLYGE</sequence>
<reference evidence="2 3" key="1">
    <citation type="submission" date="2016-10" db="EMBL/GenBank/DDBJ databases">
        <authorList>
            <person name="de Groot N.N."/>
        </authorList>
    </citation>
    <scope>NUCLEOTIDE SEQUENCE [LARGE SCALE GENOMIC DNA]</scope>
    <source>
        <strain evidence="2 3">DSM 18346</strain>
    </source>
</reference>
<name>A0A1G9D6S3_9FIRM</name>
<dbReference type="PIRSF" id="PIRSF021383">
    <property type="entry name" value="YunB"/>
    <property type="match status" value="1"/>
</dbReference>
<organism evidence="2 3">
    <name type="scientific">Natronincola ferrireducens</name>
    <dbReference type="NCBI Taxonomy" id="393762"/>
    <lineage>
        <taxon>Bacteria</taxon>
        <taxon>Bacillati</taxon>
        <taxon>Bacillota</taxon>
        <taxon>Clostridia</taxon>
        <taxon>Peptostreptococcales</taxon>
        <taxon>Natronincolaceae</taxon>
        <taxon>Natronincola</taxon>
    </lineage>
</organism>
<evidence type="ECO:0000256" key="1">
    <source>
        <dbReference type="SAM" id="Phobius"/>
    </source>
</evidence>
<dbReference type="NCBIfam" id="TIGR02832">
    <property type="entry name" value="spo_yunB"/>
    <property type="match status" value="1"/>
</dbReference>